<feature type="transmembrane region" description="Helical" evidence="8">
    <location>
        <begin position="105"/>
        <end position="129"/>
    </location>
</feature>
<organism evidence="10 11">
    <name type="scientific">Limibacillus halophilus</name>
    <dbReference type="NCBI Taxonomy" id="1579333"/>
    <lineage>
        <taxon>Bacteria</taxon>
        <taxon>Pseudomonadati</taxon>
        <taxon>Pseudomonadota</taxon>
        <taxon>Alphaproteobacteria</taxon>
        <taxon>Rhodospirillales</taxon>
        <taxon>Rhodovibrionaceae</taxon>
        <taxon>Limibacillus</taxon>
    </lineage>
</organism>
<feature type="transmembrane region" description="Helical" evidence="8">
    <location>
        <begin position="149"/>
        <end position="173"/>
    </location>
</feature>
<dbReference type="PANTHER" id="PTHR42929">
    <property type="entry name" value="INNER MEMBRANE ABC TRANSPORTER PERMEASE PROTEIN YDCU-RELATED-RELATED"/>
    <property type="match status" value="1"/>
</dbReference>
<comment type="caution">
    <text evidence="10">The sequence shown here is derived from an EMBL/GenBank/DDBJ whole genome shotgun (WGS) entry which is preliminary data.</text>
</comment>
<feature type="transmembrane region" description="Helical" evidence="8">
    <location>
        <begin position="432"/>
        <end position="458"/>
    </location>
</feature>
<feature type="transmembrane region" description="Helical" evidence="8">
    <location>
        <begin position="345"/>
        <end position="368"/>
    </location>
</feature>
<feature type="transmembrane region" description="Helical" evidence="8">
    <location>
        <begin position="209"/>
        <end position="231"/>
    </location>
</feature>
<keyword evidence="7 8" id="KW-0472">Membrane</keyword>
<feature type="transmembrane region" description="Helical" evidence="8">
    <location>
        <begin position="251"/>
        <end position="274"/>
    </location>
</feature>
<dbReference type="InterPro" id="IPR035906">
    <property type="entry name" value="MetI-like_sf"/>
</dbReference>
<evidence type="ECO:0000256" key="1">
    <source>
        <dbReference type="ARBA" id="ARBA00004651"/>
    </source>
</evidence>
<feature type="transmembrane region" description="Helical" evidence="8">
    <location>
        <begin position="522"/>
        <end position="547"/>
    </location>
</feature>
<feature type="transmembrane region" description="Helical" evidence="8">
    <location>
        <begin position="64"/>
        <end position="93"/>
    </location>
</feature>
<evidence type="ECO:0000256" key="4">
    <source>
        <dbReference type="ARBA" id="ARBA00022475"/>
    </source>
</evidence>
<comment type="subcellular location">
    <subcellularLocation>
        <location evidence="1 8">Cell membrane</location>
        <topology evidence="1 8">Multi-pass membrane protein</topology>
    </subcellularLocation>
</comment>
<evidence type="ECO:0000259" key="9">
    <source>
        <dbReference type="PROSITE" id="PS50928"/>
    </source>
</evidence>
<evidence type="ECO:0000256" key="3">
    <source>
        <dbReference type="ARBA" id="ARBA00022448"/>
    </source>
</evidence>
<keyword evidence="11" id="KW-1185">Reference proteome</keyword>
<keyword evidence="5 8" id="KW-0812">Transmembrane</keyword>
<accession>A0A839SLP1</accession>
<evidence type="ECO:0000256" key="2">
    <source>
        <dbReference type="ARBA" id="ARBA00007069"/>
    </source>
</evidence>
<evidence type="ECO:0000256" key="8">
    <source>
        <dbReference type="RuleBase" id="RU363032"/>
    </source>
</evidence>
<feature type="domain" description="ABC transmembrane type-1" evidence="9">
    <location>
        <begin position="69"/>
        <end position="274"/>
    </location>
</feature>
<dbReference type="GO" id="GO:0005886">
    <property type="term" value="C:plasma membrane"/>
    <property type="evidence" value="ECO:0007669"/>
    <property type="project" value="UniProtKB-SubCell"/>
</dbReference>
<feature type="transmembrane region" description="Helical" evidence="8">
    <location>
        <begin position="403"/>
        <end position="425"/>
    </location>
</feature>
<dbReference type="RefSeq" id="WP_183414563.1">
    <property type="nucleotide sequence ID" value="NZ_JACHXA010000001.1"/>
</dbReference>
<dbReference type="Gene3D" id="1.10.3720.10">
    <property type="entry name" value="MetI-like"/>
    <property type="match status" value="2"/>
</dbReference>
<evidence type="ECO:0000256" key="6">
    <source>
        <dbReference type="ARBA" id="ARBA00022989"/>
    </source>
</evidence>
<evidence type="ECO:0000313" key="10">
    <source>
        <dbReference type="EMBL" id="MBB3063741.1"/>
    </source>
</evidence>
<dbReference type="SUPFAM" id="SSF161098">
    <property type="entry name" value="MetI-like"/>
    <property type="match status" value="2"/>
</dbReference>
<dbReference type="InterPro" id="IPR000515">
    <property type="entry name" value="MetI-like"/>
</dbReference>
<keyword evidence="6 8" id="KW-1133">Transmembrane helix</keyword>
<feature type="transmembrane region" description="Helical" evidence="8">
    <location>
        <begin position="470"/>
        <end position="489"/>
    </location>
</feature>
<keyword evidence="4" id="KW-1003">Cell membrane</keyword>
<dbReference type="PANTHER" id="PTHR42929:SF5">
    <property type="entry name" value="ABC TRANSPORTER PERMEASE PROTEIN"/>
    <property type="match status" value="1"/>
</dbReference>
<dbReference type="AlphaFoldDB" id="A0A839SLP1"/>
<name>A0A839SLP1_9PROT</name>
<gene>
    <name evidence="10" type="ORF">FHR98_000006</name>
</gene>
<dbReference type="PROSITE" id="PS50928">
    <property type="entry name" value="ABC_TM1"/>
    <property type="match status" value="2"/>
</dbReference>
<evidence type="ECO:0000313" key="11">
    <source>
        <dbReference type="Proteomes" id="UP000581135"/>
    </source>
</evidence>
<protein>
    <submittedName>
        <fullName evidence="10">ABC-type spermidine/putrescine transport system permease subunit I</fullName>
    </submittedName>
</protein>
<dbReference type="Pfam" id="PF00528">
    <property type="entry name" value="BPD_transp_1"/>
    <property type="match status" value="2"/>
</dbReference>
<keyword evidence="3 8" id="KW-0813">Transport</keyword>
<reference evidence="10 11" key="1">
    <citation type="submission" date="2020-08" db="EMBL/GenBank/DDBJ databases">
        <title>Genomic Encyclopedia of Type Strains, Phase III (KMG-III): the genomes of soil and plant-associated and newly described type strains.</title>
        <authorList>
            <person name="Whitman W."/>
        </authorList>
    </citation>
    <scope>NUCLEOTIDE SEQUENCE [LARGE SCALE GENOMIC DNA]</scope>
    <source>
        <strain evidence="10 11">CECT 8803</strain>
    </source>
</reference>
<sequence>MASLTGSNRSVIRKAQQFWPILPVILFLGVTFVFPVVLLLSLSVTGSGNELTFEHYLKLQDSFVVGRVLGITFKIAGWTAFISIAAAFPVAYLLSTLGKNQRNFWVIWVLMPFWTSFLVRTFAWIVLLGRNGAVSQLASALGLPDPPSLLYNFTGVMIGMVHALMPLAVLTMLSVMENIDRNLSRAAATLGARPAQAFLRVYLPLSLPGVAAGGLLVFITALGFFITPALLGSERETVIAQLIIFQIKDLLNWSFAGAIAVALLLVALVIFLIYDRLVGLSTLSGGAMRQDGSVWRNPIGWVGRRLGSLLVECTAFICELLAEILEKIRPIRADRRRPDVGRRMLWMGVLLILFFLAGPAFFVIPVSFTEGQFLGWPPEGFSFQWYGSVFDNVLWVEAAIRSFVVATLAGLAGLLLGVPAAFYIVRRARFKTALIGFLVSPIIMPNIIIAVALFYLFADIGLVATTAGLAIGHTVLAVPYVVVTMVAVLKQYDERLDHAAYTLGADKARTLRHVTLPLLKSGLIAAFMFAFVISFDELTIALFVAGGDTTTLPRQMWDNALLQVSPALAAVAAMVLVFMTAVILTSEYLRRRGERMR</sequence>
<evidence type="ECO:0000256" key="5">
    <source>
        <dbReference type="ARBA" id="ARBA00022692"/>
    </source>
</evidence>
<feature type="transmembrane region" description="Helical" evidence="8">
    <location>
        <begin position="567"/>
        <end position="589"/>
    </location>
</feature>
<proteinExistence type="inferred from homology"/>
<feature type="transmembrane region" description="Helical" evidence="8">
    <location>
        <begin position="21"/>
        <end position="44"/>
    </location>
</feature>
<dbReference type="GO" id="GO:0055085">
    <property type="term" value="P:transmembrane transport"/>
    <property type="evidence" value="ECO:0007669"/>
    <property type="project" value="InterPro"/>
</dbReference>
<comment type="similarity">
    <text evidence="2">Belongs to the binding-protein-dependent transport system permease family. CysTW subfamily.</text>
</comment>
<dbReference type="EMBL" id="JACHXA010000001">
    <property type="protein sequence ID" value="MBB3063741.1"/>
    <property type="molecule type" value="Genomic_DNA"/>
</dbReference>
<evidence type="ECO:0000256" key="7">
    <source>
        <dbReference type="ARBA" id="ARBA00023136"/>
    </source>
</evidence>
<dbReference type="CDD" id="cd06261">
    <property type="entry name" value="TM_PBP2"/>
    <property type="match status" value="2"/>
</dbReference>
<dbReference type="Proteomes" id="UP000581135">
    <property type="component" value="Unassembled WGS sequence"/>
</dbReference>
<feature type="domain" description="ABC transmembrane type-1" evidence="9">
    <location>
        <begin position="399"/>
        <end position="586"/>
    </location>
</feature>